<proteinExistence type="predicted"/>
<sequence>MLSADDRRFLARAVELAEDALLAGDEPFGSVLVSADGEVLFEDHNHVAGGDHTQHPEFAIARWAAGHLTEAERAAAVVYTSGEHCPMCAAAHGWVGLGRIVYASSSAQLGEWLAELGFGPGPVAPLPIQTVVPGAVVDGPDEELAARVRALHERRVVS</sequence>
<dbReference type="Gene3D" id="3.40.140.10">
    <property type="entry name" value="Cytidine Deaminase, domain 2"/>
    <property type="match status" value="1"/>
</dbReference>
<dbReference type="PANTHER" id="PTHR11079:SF179">
    <property type="entry name" value="TRNA(ADENINE(34)) DEAMINASE, CHLOROPLASTIC"/>
    <property type="match status" value="1"/>
</dbReference>
<organism evidence="2 3">
    <name type="scientific">Tessaracoccus lubricantis</name>
    <dbReference type="NCBI Taxonomy" id="545543"/>
    <lineage>
        <taxon>Bacteria</taxon>
        <taxon>Bacillati</taxon>
        <taxon>Actinomycetota</taxon>
        <taxon>Actinomycetes</taxon>
        <taxon>Propionibacteriales</taxon>
        <taxon>Propionibacteriaceae</taxon>
        <taxon>Tessaracoccus</taxon>
    </lineage>
</organism>
<dbReference type="PROSITE" id="PS51747">
    <property type="entry name" value="CYT_DCMP_DEAMINASES_2"/>
    <property type="match status" value="1"/>
</dbReference>
<dbReference type="Pfam" id="PF00383">
    <property type="entry name" value="dCMP_cyt_deam_1"/>
    <property type="match status" value="1"/>
</dbReference>
<evidence type="ECO:0000313" key="3">
    <source>
        <dbReference type="Proteomes" id="UP001501521"/>
    </source>
</evidence>
<dbReference type="InterPro" id="IPR002125">
    <property type="entry name" value="CMP_dCMP_dom"/>
</dbReference>
<dbReference type="Proteomes" id="UP001501521">
    <property type="component" value="Unassembled WGS sequence"/>
</dbReference>
<evidence type="ECO:0000313" key="2">
    <source>
        <dbReference type="EMBL" id="GAA4887922.1"/>
    </source>
</evidence>
<feature type="domain" description="CMP/dCMP-type deaminase" evidence="1">
    <location>
        <begin position="4"/>
        <end position="113"/>
    </location>
</feature>
<reference evidence="3" key="1">
    <citation type="journal article" date="2019" name="Int. J. Syst. Evol. Microbiol.">
        <title>The Global Catalogue of Microorganisms (GCM) 10K type strain sequencing project: providing services to taxonomists for standard genome sequencing and annotation.</title>
        <authorList>
            <consortium name="The Broad Institute Genomics Platform"/>
            <consortium name="The Broad Institute Genome Sequencing Center for Infectious Disease"/>
            <person name="Wu L."/>
            <person name="Ma J."/>
        </authorList>
    </citation>
    <scope>NUCLEOTIDE SEQUENCE [LARGE SCALE GENOMIC DNA]</scope>
    <source>
        <strain evidence="3">JCM 19125</strain>
    </source>
</reference>
<dbReference type="RefSeq" id="WP_345577121.1">
    <property type="nucleotide sequence ID" value="NZ_BAABLV010000001.1"/>
</dbReference>
<evidence type="ECO:0000259" key="1">
    <source>
        <dbReference type="PROSITE" id="PS51747"/>
    </source>
</evidence>
<gene>
    <name evidence="2" type="ORF">GCM10025789_00070</name>
</gene>
<protein>
    <submittedName>
        <fullName evidence="2">Nucleoside deaminase</fullName>
    </submittedName>
</protein>
<dbReference type="CDD" id="cd01285">
    <property type="entry name" value="nucleoside_deaminase"/>
    <property type="match status" value="1"/>
</dbReference>
<name>A0ABP9EWY7_9ACTN</name>
<comment type="caution">
    <text evidence="2">The sequence shown here is derived from an EMBL/GenBank/DDBJ whole genome shotgun (WGS) entry which is preliminary data.</text>
</comment>
<dbReference type="InterPro" id="IPR016193">
    <property type="entry name" value="Cytidine_deaminase-like"/>
</dbReference>
<dbReference type="PANTHER" id="PTHR11079">
    <property type="entry name" value="CYTOSINE DEAMINASE FAMILY MEMBER"/>
    <property type="match status" value="1"/>
</dbReference>
<accession>A0ABP9EWY7</accession>
<dbReference type="SUPFAM" id="SSF53927">
    <property type="entry name" value="Cytidine deaminase-like"/>
    <property type="match status" value="1"/>
</dbReference>
<keyword evidence="3" id="KW-1185">Reference proteome</keyword>
<dbReference type="EMBL" id="BAABLV010000001">
    <property type="protein sequence ID" value="GAA4887922.1"/>
    <property type="molecule type" value="Genomic_DNA"/>
</dbReference>